<feature type="domain" description="Glycosyl transferase family 3" evidence="10">
    <location>
        <begin position="77"/>
        <end position="325"/>
    </location>
</feature>
<dbReference type="RefSeq" id="WP_066547173.1">
    <property type="nucleotide sequence ID" value="NZ_MASJ01000038.1"/>
</dbReference>
<feature type="binding site" evidence="9">
    <location>
        <position position="122"/>
    </location>
    <ligand>
        <name>5-phospho-alpha-D-ribose 1-diphosphate</name>
        <dbReference type="ChEBI" id="CHEBI:58017"/>
    </ligand>
</feature>
<feature type="binding site" evidence="9">
    <location>
        <begin position="92"/>
        <end position="95"/>
    </location>
    <ligand>
        <name>5-phospho-alpha-D-ribose 1-diphosphate</name>
        <dbReference type="ChEBI" id="CHEBI:58017"/>
    </ligand>
</feature>
<keyword evidence="9" id="KW-0479">Metal-binding</keyword>
<dbReference type="GO" id="GO:0000287">
    <property type="term" value="F:magnesium ion binding"/>
    <property type="evidence" value="ECO:0007669"/>
    <property type="project" value="UniProtKB-UniRule"/>
</dbReference>
<dbReference type="SUPFAM" id="SSF52418">
    <property type="entry name" value="Nucleoside phosphorylase/phosphoribosyltransferase catalytic domain"/>
    <property type="match status" value="1"/>
</dbReference>
<feature type="binding site" evidence="9">
    <location>
        <position position="227"/>
    </location>
    <ligand>
        <name>Mg(2+)</name>
        <dbReference type="ChEBI" id="CHEBI:18420"/>
        <label>2</label>
    </ligand>
</feature>
<name>A0A1C0Y8B7_9BACL</name>
<evidence type="ECO:0000256" key="3">
    <source>
        <dbReference type="ARBA" id="ARBA00022676"/>
    </source>
</evidence>
<dbReference type="SUPFAM" id="SSF47648">
    <property type="entry name" value="Nucleoside phosphorylase/phosphoribosyltransferase N-terminal domain"/>
    <property type="match status" value="1"/>
</dbReference>
<dbReference type="InterPro" id="IPR017459">
    <property type="entry name" value="Glycosyl_Trfase_fam3_N_dom"/>
</dbReference>
<dbReference type="EMBL" id="MASJ01000038">
    <property type="protein sequence ID" value="OCS83390.1"/>
    <property type="molecule type" value="Genomic_DNA"/>
</dbReference>
<comment type="caution">
    <text evidence="9">Lacks conserved residue(s) required for the propagation of feature annotation.</text>
</comment>
<keyword evidence="6 9" id="KW-0057">Aromatic amino acid biosynthesis</keyword>
<feature type="binding site" evidence="9">
    <location>
        <position position="228"/>
    </location>
    <ligand>
        <name>Mg(2+)</name>
        <dbReference type="ChEBI" id="CHEBI:18420"/>
        <label>2</label>
    </ligand>
</feature>
<dbReference type="InterPro" id="IPR035902">
    <property type="entry name" value="Nuc_phospho_transferase"/>
</dbReference>
<proteinExistence type="inferred from homology"/>
<feature type="binding site" evidence="9">
    <location>
        <position position="228"/>
    </location>
    <ligand>
        <name>Mg(2+)</name>
        <dbReference type="ChEBI" id="CHEBI:18420"/>
        <label>1</label>
    </ligand>
</feature>
<dbReference type="AlphaFoldDB" id="A0A1C0Y8B7"/>
<dbReference type="OrthoDB" id="9806430at2"/>
<sequence>MTTLQQFTARVTAGEHLVFDDMLAAAQLLFDEQSDQQQMAQFLVALSQKGETAHEVAALATVMKSYALDVQAPEGIYIDNCGTGGDGLSTFNISTTSAFVLAGGGIPIAKHGNRKISSKSGSSDVLEALGIHTLATIDDTLALLQQEGIAFLYAPNVHPRLKRIGEVRRAIGKPTIFNLVGPLTNPVPLKTQFVGINRPDFTMEYASVLQMLGRERAVVVSGARGMDEASLEGQNTFVLVDNGDLIPFALRAEDAGLRETPLEAIRGGDAQENAVILRELLDGKQSAYFDTVLLNSGIGFFAYGHASSVKEGVEMARDSILSGRAKQKLEAVIAFSDKLKREGAHS</sequence>
<dbReference type="GO" id="GO:0000162">
    <property type="term" value="P:L-tryptophan biosynthetic process"/>
    <property type="evidence" value="ECO:0007669"/>
    <property type="project" value="UniProtKB-UniRule"/>
</dbReference>
<evidence type="ECO:0000256" key="8">
    <source>
        <dbReference type="ARBA" id="ARBA00061188"/>
    </source>
</evidence>
<keyword evidence="3 9" id="KW-0328">Glycosyltransferase</keyword>
<dbReference type="Pfam" id="PF02885">
    <property type="entry name" value="Glycos_trans_3N"/>
    <property type="match status" value="1"/>
</dbReference>
<dbReference type="InterPro" id="IPR000312">
    <property type="entry name" value="Glycosyl_Trfase_fam3"/>
</dbReference>
<dbReference type="Gene3D" id="3.40.1030.10">
    <property type="entry name" value="Nucleoside phosphorylase/phosphoribosyltransferase catalytic domain"/>
    <property type="match status" value="1"/>
</dbReference>
<evidence type="ECO:0000256" key="7">
    <source>
        <dbReference type="ARBA" id="ARBA00052328"/>
    </source>
</evidence>
<evidence type="ECO:0000259" key="11">
    <source>
        <dbReference type="Pfam" id="PF02885"/>
    </source>
</evidence>
<dbReference type="HAMAP" id="MF_00211">
    <property type="entry name" value="TrpD"/>
    <property type="match status" value="1"/>
</dbReference>
<dbReference type="GO" id="GO:0005829">
    <property type="term" value="C:cytosol"/>
    <property type="evidence" value="ECO:0007669"/>
    <property type="project" value="TreeGrafter"/>
</dbReference>
<dbReference type="InterPro" id="IPR036320">
    <property type="entry name" value="Glycosyl_Trfase_fam3_N_dom_sf"/>
</dbReference>
<evidence type="ECO:0000313" key="13">
    <source>
        <dbReference type="Proteomes" id="UP000093199"/>
    </source>
</evidence>
<evidence type="ECO:0000259" key="10">
    <source>
        <dbReference type="Pfam" id="PF00591"/>
    </source>
</evidence>
<accession>A0A1C0Y8B7</accession>
<feature type="binding site" evidence="9">
    <location>
        <position position="90"/>
    </location>
    <ligand>
        <name>5-phospho-alpha-D-ribose 1-diphosphate</name>
        <dbReference type="ChEBI" id="CHEBI:58017"/>
    </ligand>
</feature>
<comment type="caution">
    <text evidence="12">The sequence shown here is derived from an EMBL/GenBank/DDBJ whole genome shotgun (WGS) entry which is preliminary data.</text>
</comment>
<keyword evidence="5 9" id="KW-0822">Tryptophan biosynthesis</keyword>
<comment type="cofactor">
    <cofactor evidence="9">
        <name>Mg(2+)</name>
        <dbReference type="ChEBI" id="CHEBI:18420"/>
    </cofactor>
    <text evidence="9">Binds 2 magnesium ions per monomer.</text>
</comment>
<dbReference type="Gene3D" id="1.20.970.10">
    <property type="entry name" value="Transferase, Pyrimidine Nucleoside Phosphorylase, Chain C"/>
    <property type="match status" value="1"/>
</dbReference>
<dbReference type="PANTHER" id="PTHR43285:SF2">
    <property type="entry name" value="ANTHRANILATE PHOSPHORIBOSYLTRANSFERASE"/>
    <property type="match status" value="1"/>
</dbReference>
<feature type="binding site" evidence="9">
    <location>
        <begin position="85"/>
        <end position="86"/>
    </location>
    <ligand>
        <name>5-phospho-alpha-D-ribose 1-diphosphate</name>
        <dbReference type="ChEBI" id="CHEBI:58017"/>
    </ligand>
</feature>
<feature type="binding site" evidence="9">
    <location>
        <position position="82"/>
    </location>
    <ligand>
        <name>5-phospho-alpha-D-ribose 1-diphosphate</name>
        <dbReference type="ChEBI" id="CHEBI:58017"/>
    </ligand>
</feature>
<reference evidence="12 13" key="1">
    <citation type="submission" date="2016-07" db="EMBL/GenBank/DDBJ databases">
        <title>Caryophanon tenue genome sequencing.</title>
        <authorList>
            <person name="Verma A."/>
            <person name="Pal Y."/>
            <person name="Krishnamurthi S."/>
        </authorList>
    </citation>
    <scope>NUCLEOTIDE SEQUENCE [LARGE SCALE GENOMIC DNA]</scope>
    <source>
        <strain evidence="12 13">DSM 14152</strain>
    </source>
</reference>
<comment type="function">
    <text evidence="9">Catalyzes the transfer of the phosphoribosyl group of 5-phosphorylribose-1-pyrophosphate (PRPP) to anthranilate to yield N-(5'-phosphoribosyl)-anthranilate (PRA).</text>
</comment>
<feature type="binding site" evidence="9">
    <location>
        <position position="168"/>
    </location>
    <ligand>
        <name>anthranilate</name>
        <dbReference type="ChEBI" id="CHEBI:16567"/>
        <label>2</label>
    </ligand>
</feature>
<feature type="binding site" evidence="9">
    <location>
        <position position="82"/>
    </location>
    <ligand>
        <name>anthranilate</name>
        <dbReference type="ChEBI" id="CHEBI:16567"/>
        <label>1</label>
    </ligand>
</feature>
<evidence type="ECO:0000256" key="6">
    <source>
        <dbReference type="ARBA" id="ARBA00023141"/>
    </source>
</evidence>
<dbReference type="Proteomes" id="UP000093199">
    <property type="component" value="Unassembled WGS sequence"/>
</dbReference>
<gene>
    <name evidence="9" type="primary">trpD</name>
    <name evidence="12" type="ORF">A6M13_05035</name>
</gene>
<comment type="catalytic activity">
    <reaction evidence="7 9">
        <text>N-(5-phospho-beta-D-ribosyl)anthranilate + diphosphate = 5-phospho-alpha-D-ribose 1-diphosphate + anthranilate</text>
        <dbReference type="Rhea" id="RHEA:11768"/>
        <dbReference type="ChEBI" id="CHEBI:16567"/>
        <dbReference type="ChEBI" id="CHEBI:18277"/>
        <dbReference type="ChEBI" id="CHEBI:33019"/>
        <dbReference type="ChEBI" id="CHEBI:58017"/>
        <dbReference type="EC" id="2.4.2.18"/>
    </reaction>
</comment>
<dbReference type="STRING" id="33978.A6M13_05035"/>
<evidence type="ECO:0000256" key="5">
    <source>
        <dbReference type="ARBA" id="ARBA00022822"/>
    </source>
</evidence>
<evidence type="ECO:0000256" key="1">
    <source>
        <dbReference type="ARBA" id="ARBA00004907"/>
    </source>
</evidence>
<feature type="domain" description="Glycosyl transferase family 3 N-terminal" evidence="11">
    <location>
        <begin position="6"/>
        <end position="66"/>
    </location>
</feature>
<dbReference type="EC" id="2.4.2.18" evidence="9"/>
<dbReference type="InterPro" id="IPR005940">
    <property type="entry name" value="Anthranilate_Pribosyl_Tfrase"/>
</dbReference>
<keyword evidence="4 9" id="KW-0808">Transferase</keyword>
<evidence type="ECO:0000256" key="4">
    <source>
        <dbReference type="ARBA" id="ARBA00022679"/>
    </source>
</evidence>
<protein>
    <recommendedName>
        <fullName evidence="9">Anthranilate phosphoribosyltransferase</fullName>
        <ecNumber evidence="9">2.4.2.18</ecNumber>
    </recommendedName>
</protein>
<dbReference type="FunFam" id="3.40.1030.10:FF:000002">
    <property type="entry name" value="Anthranilate phosphoribosyltransferase"/>
    <property type="match status" value="1"/>
</dbReference>
<comment type="similarity">
    <text evidence="9">Belongs to the anthranilate phosphoribosyltransferase family.</text>
</comment>
<dbReference type="UniPathway" id="UPA00035">
    <property type="reaction ID" value="UER00041"/>
</dbReference>
<evidence type="ECO:0000256" key="2">
    <source>
        <dbReference type="ARBA" id="ARBA00022605"/>
    </source>
</evidence>
<keyword evidence="9" id="KW-0460">Magnesium</keyword>
<keyword evidence="2 9" id="KW-0028">Amino-acid biosynthesis</keyword>
<evidence type="ECO:0000256" key="9">
    <source>
        <dbReference type="HAMAP-Rule" id="MF_00211"/>
    </source>
</evidence>
<comment type="pathway">
    <text evidence="1 9">Amino-acid biosynthesis; L-tryptophan biosynthesis; L-tryptophan from chorismate: step 2/5.</text>
</comment>
<dbReference type="GO" id="GO:0004048">
    <property type="term" value="F:anthranilate phosphoribosyltransferase activity"/>
    <property type="evidence" value="ECO:0007669"/>
    <property type="project" value="UniProtKB-UniRule"/>
</dbReference>
<evidence type="ECO:0000313" key="12">
    <source>
        <dbReference type="EMBL" id="OCS83390.1"/>
    </source>
</evidence>
<keyword evidence="13" id="KW-1185">Reference proteome</keyword>
<dbReference type="Pfam" id="PF00591">
    <property type="entry name" value="Glycos_transf_3"/>
    <property type="match status" value="1"/>
</dbReference>
<organism evidence="12 13">
    <name type="scientific">Caryophanon tenue</name>
    <dbReference type="NCBI Taxonomy" id="33978"/>
    <lineage>
        <taxon>Bacteria</taxon>
        <taxon>Bacillati</taxon>
        <taxon>Bacillota</taxon>
        <taxon>Bacilli</taxon>
        <taxon>Bacillales</taxon>
        <taxon>Caryophanaceae</taxon>
        <taxon>Caryophanon</taxon>
    </lineage>
</organism>
<comment type="similarity">
    <text evidence="8">In the C-terminal section; belongs to the anthranilate phosphoribosyltransferase family.</text>
</comment>
<feature type="binding site" evidence="9">
    <location>
        <position position="94"/>
    </location>
    <ligand>
        <name>Mg(2+)</name>
        <dbReference type="ChEBI" id="CHEBI:18420"/>
        <label>1</label>
    </ligand>
</feature>
<dbReference type="NCBIfam" id="TIGR01245">
    <property type="entry name" value="trpD"/>
    <property type="match status" value="1"/>
</dbReference>
<comment type="subunit">
    <text evidence="9">Homodimer.</text>
</comment>
<feature type="binding site" evidence="9">
    <location>
        <begin position="110"/>
        <end position="118"/>
    </location>
    <ligand>
        <name>5-phospho-alpha-D-ribose 1-diphosphate</name>
        <dbReference type="ChEBI" id="CHEBI:58017"/>
    </ligand>
</feature>
<feature type="binding site" evidence="9">
    <location>
        <position position="113"/>
    </location>
    <ligand>
        <name>anthranilate</name>
        <dbReference type="ChEBI" id="CHEBI:16567"/>
        <label>1</label>
    </ligand>
</feature>
<dbReference type="PANTHER" id="PTHR43285">
    <property type="entry name" value="ANTHRANILATE PHOSPHORIBOSYLTRANSFERASE"/>
    <property type="match status" value="1"/>
</dbReference>